<comment type="similarity">
    <text evidence="9">Belongs to the peptidase S1 family. CLIP subfamily.</text>
</comment>
<evidence type="ECO:0000256" key="1">
    <source>
        <dbReference type="ARBA" id="ARBA00004613"/>
    </source>
</evidence>
<feature type="domain" description="Peptidase S1" evidence="12">
    <location>
        <begin position="622"/>
        <end position="903"/>
    </location>
</feature>
<dbReference type="PROSITE" id="PS00134">
    <property type="entry name" value="TRYPSIN_HIS"/>
    <property type="match status" value="2"/>
</dbReference>
<evidence type="ECO:0000256" key="8">
    <source>
        <dbReference type="ARBA" id="ARBA00023180"/>
    </source>
</evidence>
<dbReference type="Gene3D" id="2.40.10.10">
    <property type="entry name" value="Trypsin-like serine proteases"/>
    <property type="match status" value="7"/>
</dbReference>
<keyword evidence="4" id="KW-0732">Signal</keyword>
<dbReference type="InterPro" id="IPR018114">
    <property type="entry name" value="TRYPSIN_HIS"/>
</dbReference>
<gene>
    <name evidence="14" type="ORF">OBRU01_06065</name>
</gene>
<evidence type="ECO:0000256" key="2">
    <source>
        <dbReference type="ARBA" id="ARBA00022525"/>
    </source>
</evidence>
<dbReference type="SMART" id="SM00680">
    <property type="entry name" value="CLIP"/>
    <property type="match status" value="3"/>
</dbReference>
<keyword evidence="5 10" id="KW-0378">Hydrolase</keyword>
<feature type="compositionally biased region" description="Polar residues" evidence="11">
    <location>
        <begin position="61"/>
        <end position="75"/>
    </location>
</feature>
<dbReference type="PRINTS" id="PR00722">
    <property type="entry name" value="CHYMOTRYPSIN"/>
</dbReference>
<dbReference type="InterPro" id="IPR033116">
    <property type="entry name" value="TRYPSIN_SER"/>
</dbReference>
<dbReference type="PANTHER" id="PTHR24264">
    <property type="entry name" value="TRYPSIN-RELATED"/>
    <property type="match status" value="1"/>
</dbReference>
<evidence type="ECO:0000313" key="15">
    <source>
        <dbReference type="Proteomes" id="UP000037510"/>
    </source>
</evidence>
<feature type="region of interest" description="Disordered" evidence="11">
    <location>
        <begin position="57"/>
        <end position="105"/>
    </location>
</feature>
<proteinExistence type="inferred from homology"/>
<dbReference type="GO" id="GO:0006508">
    <property type="term" value="P:proteolysis"/>
    <property type="evidence" value="ECO:0007669"/>
    <property type="project" value="UniProtKB-KW"/>
</dbReference>
<evidence type="ECO:0000256" key="5">
    <source>
        <dbReference type="ARBA" id="ARBA00022801"/>
    </source>
</evidence>
<keyword evidence="8" id="KW-0325">Glycoprotein</keyword>
<dbReference type="PANTHER" id="PTHR24264:SF65">
    <property type="entry name" value="SRCR DOMAIN-CONTAINING PROTEIN"/>
    <property type="match status" value="1"/>
</dbReference>
<sequence>MSNYFLTAFKESFLTEQPCPELLTTFNQKLLPPEEVTFLQQSHCGFDDDIPKVCCGPFPPQNHTEQTPKGLSVSDNVKIRNLSPDQIDPKKEEDSNLESRERCGRDTNGDRIYGGTVTELDEFPWMALLGYRRRRETIRLGEYDKRTEVDCLDGICADKPQEILVQVAVAHPDYIDGSRNNKNDIGIARLARRAQYNFYVQPICLLGRNERSKNADIKEKVNVPIFSKDECITKYRRAGAEITDKQICAGGIFIKDSCKGDSGGPLMRKRLEGIWECVAVVSFGNGCGMDGWPGVYTQCISLYDCQQLVAAFSYRPIPTAVTSFLRQSHCGFVGEAPKVCCGPLPPSQNNENPPSPTNNNVKTNNLSPDQIDPVNGIDSSPAPRDSTGGLTYQCGGVLINNRYVVTAAHCITGAIETQIGRLDSIRLGEYDKRTEVDCVNSVCAEMQEIPVHIAVAHPGYSDNDKNRKDDIGKSSDVKQKLNMPIFSKDECITKYKNLGAAITDKQICAGGGFHEDSCSGDSGGPLMRKRPEGTWETVGVVSFGRGCGAEGWPGIYTSVAHYIDWIESTMRSTNSKGDSGGPLMRKRLEGIWECVAVVSFGNGCGADGWLDVYTSVPHYLDWIDSTMESTNDWLRECSQLAAAINQRPLPTAVTSFLKQSHCGFDGSEPKVCCGPLPPSQNNCGGVLINNRYVVTAAHCITGAIETQIGRLVTIRLGEYDKRTEVDCVYSVCAELQEIPVHIAVAHPGYSDNDKSRKDDIGIARLARRAHYSYYVQPICVVSNNERLNVGHEVYVAGWGKTLNGKNSDVKQKLNISIFSKDECITKYRRLGAAITDRQICAGGTFSEDTCRGDSGGPLMRKRPDGIWETAGVVSFGHGCGADGWPGVYTSVAHYLDWIDSTLSSTNV</sequence>
<evidence type="ECO:0000256" key="10">
    <source>
        <dbReference type="RuleBase" id="RU363034"/>
    </source>
</evidence>
<name>A0A0L7LLI6_OPEBR</name>
<keyword evidence="15" id="KW-1185">Reference proteome</keyword>
<keyword evidence="3 10" id="KW-0645">Protease</keyword>
<dbReference type="FunFam" id="2.40.10.10:FF:000028">
    <property type="entry name" value="Serine protease easter"/>
    <property type="match status" value="1"/>
</dbReference>
<evidence type="ECO:0000259" key="13">
    <source>
        <dbReference type="PROSITE" id="PS51888"/>
    </source>
</evidence>
<dbReference type="InterPro" id="IPR001314">
    <property type="entry name" value="Peptidase_S1A"/>
</dbReference>
<keyword evidence="2" id="KW-0964">Secreted</keyword>
<feature type="region of interest" description="Disordered" evidence="11">
    <location>
        <begin position="344"/>
        <end position="385"/>
    </location>
</feature>
<evidence type="ECO:0000256" key="3">
    <source>
        <dbReference type="ARBA" id="ARBA00022670"/>
    </source>
</evidence>
<keyword evidence="7" id="KW-1015">Disulfide bond</keyword>
<dbReference type="PROSITE" id="PS50240">
    <property type="entry name" value="TRYPSIN_DOM"/>
    <property type="match status" value="3"/>
</dbReference>
<dbReference type="STRING" id="104452.A0A0L7LLI6"/>
<dbReference type="Pfam" id="PF12032">
    <property type="entry name" value="CLIP"/>
    <property type="match status" value="2"/>
</dbReference>
<evidence type="ECO:0000256" key="7">
    <source>
        <dbReference type="ARBA" id="ARBA00023157"/>
    </source>
</evidence>
<dbReference type="AlphaFoldDB" id="A0A0L7LLI6"/>
<dbReference type="Gene3D" id="3.30.1640.30">
    <property type="match status" value="3"/>
</dbReference>
<dbReference type="InterPro" id="IPR043504">
    <property type="entry name" value="Peptidase_S1_PA_chymotrypsin"/>
</dbReference>
<reference evidence="14 15" key="1">
    <citation type="journal article" date="2015" name="Genome Biol. Evol.">
        <title>The genome of winter moth (Operophtera brumata) provides a genomic perspective on sexual dimorphism and phenology.</title>
        <authorList>
            <person name="Derks M.F."/>
            <person name="Smit S."/>
            <person name="Salis L."/>
            <person name="Schijlen E."/>
            <person name="Bossers A."/>
            <person name="Mateman C."/>
            <person name="Pijl A.S."/>
            <person name="de Ridder D."/>
            <person name="Groenen M.A."/>
            <person name="Visser M.E."/>
            <person name="Megens H.J."/>
        </authorList>
    </citation>
    <scope>NUCLEOTIDE SEQUENCE [LARGE SCALE GENOMIC DNA]</scope>
    <source>
        <strain evidence="14">WM2013NL</strain>
        <tissue evidence="14">Head and thorax</tissue>
    </source>
</reference>
<dbReference type="PROSITE" id="PS51888">
    <property type="entry name" value="CLIP"/>
    <property type="match status" value="1"/>
</dbReference>
<evidence type="ECO:0000256" key="9">
    <source>
        <dbReference type="ARBA" id="ARBA00024195"/>
    </source>
</evidence>
<evidence type="ECO:0000256" key="6">
    <source>
        <dbReference type="ARBA" id="ARBA00022825"/>
    </source>
</evidence>
<feature type="compositionally biased region" description="Basic and acidic residues" evidence="11">
    <location>
        <begin position="87"/>
        <end position="105"/>
    </location>
</feature>
<dbReference type="InterPro" id="IPR038565">
    <property type="entry name" value="CLIP_sf"/>
</dbReference>
<dbReference type="CDD" id="cd00190">
    <property type="entry name" value="Tryp_SPc"/>
    <property type="match status" value="3"/>
</dbReference>
<feature type="domain" description="Clip" evidence="13">
    <location>
        <begin position="286"/>
        <end position="341"/>
    </location>
</feature>
<protein>
    <submittedName>
        <fullName evidence="14">Prophenoloxidase activating proteinase 1</fullName>
    </submittedName>
</protein>
<evidence type="ECO:0000313" key="14">
    <source>
        <dbReference type="EMBL" id="KOB76290.1"/>
    </source>
</evidence>
<feature type="domain" description="Peptidase S1" evidence="12">
    <location>
        <begin position="373"/>
        <end position="571"/>
    </location>
</feature>
<comment type="caution">
    <text evidence="14">The sequence shown here is derived from an EMBL/GenBank/DDBJ whole genome shotgun (WGS) entry which is preliminary data.</text>
</comment>
<dbReference type="FunFam" id="2.40.10.10:FF:000002">
    <property type="entry name" value="Transmembrane protease serine"/>
    <property type="match status" value="1"/>
</dbReference>
<comment type="subcellular location">
    <subcellularLocation>
        <location evidence="1">Secreted</location>
    </subcellularLocation>
</comment>
<dbReference type="EMBL" id="JTDY01000666">
    <property type="protein sequence ID" value="KOB76290.1"/>
    <property type="molecule type" value="Genomic_DNA"/>
</dbReference>
<evidence type="ECO:0000259" key="12">
    <source>
        <dbReference type="PROSITE" id="PS50240"/>
    </source>
</evidence>
<dbReference type="InterPro" id="IPR050127">
    <property type="entry name" value="Serine_Proteases_S1"/>
</dbReference>
<evidence type="ECO:0000256" key="4">
    <source>
        <dbReference type="ARBA" id="ARBA00022729"/>
    </source>
</evidence>
<dbReference type="GO" id="GO:0004252">
    <property type="term" value="F:serine-type endopeptidase activity"/>
    <property type="evidence" value="ECO:0007669"/>
    <property type="project" value="InterPro"/>
</dbReference>
<keyword evidence="6 10" id="KW-0720">Serine protease</keyword>
<dbReference type="Pfam" id="PF00089">
    <property type="entry name" value="Trypsin"/>
    <property type="match status" value="5"/>
</dbReference>
<evidence type="ECO:0000256" key="11">
    <source>
        <dbReference type="SAM" id="MobiDB-lite"/>
    </source>
</evidence>
<dbReference type="InterPro" id="IPR001254">
    <property type="entry name" value="Trypsin_dom"/>
</dbReference>
<dbReference type="GO" id="GO:0005615">
    <property type="term" value="C:extracellular space"/>
    <property type="evidence" value="ECO:0007669"/>
    <property type="project" value="TreeGrafter"/>
</dbReference>
<dbReference type="PROSITE" id="PS00135">
    <property type="entry name" value="TRYPSIN_SER"/>
    <property type="match status" value="3"/>
</dbReference>
<dbReference type="SUPFAM" id="SSF50494">
    <property type="entry name" value="Trypsin-like serine proteases"/>
    <property type="match status" value="4"/>
</dbReference>
<accession>A0A0L7LLI6</accession>
<dbReference type="Proteomes" id="UP000037510">
    <property type="component" value="Unassembled WGS sequence"/>
</dbReference>
<dbReference type="SMART" id="SM00020">
    <property type="entry name" value="Tryp_SPc"/>
    <property type="match status" value="3"/>
</dbReference>
<dbReference type="InterPro" id="IPR009003">
    <property type="entry name" value="Peptidase_S1_PA"/>
</dbReference>
<dbReference type="InterPro" id="IPR022700">
    <property type="entry name" value="CLIP"/>
</dbReference>
<organism evidence="14 15">
    <name type="scientific">Operophtera brumata</name>
    <name type="common">Winter moth</name>
    <name type="synonym">Phalaena brumata</name>
    <dbReference type="NCBI Taxonomy" id="104452"/>
    <lineage>
        <taxon>Eukaryota</taxon>
        <taxon>Metazoa</taxon>
        <taxon>Ecdysozoa</taxon>
        <taxon>Arthropoda</taxon>
        <taxon>Hexapoda</taxon>
        <taxon>Insecta</taxon>
        <taxon>Pterygota</taxon>
        <taxon>Neoptera</taxon>
        <taxon>Endopterygota</taxon>
        <taxon>Lepidoptera</taxon>
        <taxon>Glossata</taxon>
        <taxon>Ditrysia</taxon>
        <taxon>Geometroidea</taxon>
        <taxon>Geometridae</taxon>
        <taxon>Larentiinae</taxon>
        <taxon>Operophtera</taxon>
    </lineage>
</organism>
<feature type="domain" description="Peptidase S1" evidence="12">
    <location>
        <begin position="112"/>
        <end position="303"/>
    </location>
</feature>
<feature type="compositionally biased region" description="Low complexity" evidence="11">
    <location>
        <begin position="347"/>
        <end position="360"/>
    </location>
</feature>